<dbReference type="EMBL" id="BKAG01000071">
    <property type="protein sequence ID" value="GEP46099.1"/>
    <property type="molecule type" value="Genomic_DNA"/>
</dbReference>
<evidence type="ECO:0000256" key="1">
    <source>
        <dbReference type="SAM" id="Phobius"/>
    </source>
</evidence>
<organism evidence="3 4">
    <name type="scientific">Brevifollis gellanilyticus</name>
    <dbReference type="NCBI Taxonomy" id="748831"/>
    <lineage>
        <taxon>Bacteria</taxon>
        <taxon>Pseudomonadati</taxon>
        <taxon>Verrucomicrobiota</taxon>
        <taxon>Verrucomicrobiia</taxon>
        <taxon>Verrucomicrobiales</taxon>
        <taxon>Verrucomicrobiaceae</taxon>
    </lineage>
</organism>
<dbReference type="InterPro" id="IPR032710">
    <property type="entry name" value="NTF2-like_dom_sf"/>
</dbReference>
<feature type="transmembrane region" description="Helical" evidence="1">
    <location>
        <begin position="197"/>
        <end position="215"/>
    </location>
</feature>
<keyword evidence="1" id="KW-1133">Transmembrane helix</keyword>
<dbReference type="RefSeq" id="WP_218033110.1">
    <property type="nucleotide sequence ID" value="NZ_BKAG01000071.1"/>
</dbReference>
<dbReference type="SUPFAM" id="SSF54427">
    <property type="entry name" value="NTF2-like"/>
    <property type="match status" value="1"/>
</dbReference>
<dbReference type="Proteomes" id="UP000321577">
    <property type="component" value="Unassembled WGS sequence"/>
</dbReference>
<evidence type="ECO:0000313" key="4">
    <source>
        <dbReference type="Proteomes" id="UP000321577"/>
    </source>
</evidence>
<proteinExistence type="predicted"/>
<gene>
    <name evidence="3" type="ORF">BGE01nite_53900</name>
</gene>
<name>A0A512MHA0_9BACT</name>
<dbReference type="Gene3D" id="3.10.450.50">
    <property type="match status" value="1"/>
</dbReference>
<dbReference type="Pfam" id="PF12680">
    <property type="entry name" value="SnoaL_2"/>
    <property type="match status" value="1"/>
</dbReference>
<evidence type="ECO:0000313" key="3">
    <source>
        <dbReference type="EMBL" id="GEP46099.1"/>
    </source>
</evidence>
<comment type="caution">
    <text evidence="3">The sequence shown here is derived from an EMBL/GenBank/DDBJ whole genome shotgun (WGS) entry which is preliminary data.</text>
</comment>
<feature type="transmembrane region" description="Helical" evidence="1">
    <location>
        <begin position="249"/>
        <end position="270"/>
    </location>
</feature>
<reference evidence="3 4" key="1">
    <citation type="submission" date="2019-07" db="EMBL/GenBank/DDBJ databases">
        <title>Whole genome shotgun sequence of Brevifollis gellanilyticus NBRC 108608.</title>
        <authorList>
            <person name="Hosoyama A."/>
            <person name="Uohara A."/>
            <person name="Ohji S."/>
            <person name="Ichikawa N."/>
        </authorList>
    </citation>
    <scope>NUCLEOTIDE SEQUENCE [LARGE SCALE GENOMIC DNA]</scope>
    <source>
        <strain evidence="3 4">NBRC 108608</strain>
    </source>
</reference>
<dbReference type="AlphaFoldDB" id="A0A512MHA0"/>
<feature type="transmembrane region" description="Helical" evidence="1">
    <location>
        <begin position="163"/>
        <end position="185"/>
    </location>
</feature>
<sequence length="292" mass="31688">MKSPKQVLTEWAAAYNACDPHALAALYHDDAESHQVALGDPVRGKAALLESFIGFFRAFPDNFTHPQNIFEDGEWAIIEWHGGGTFTGPLGETHPQAAPSRCVAAASSASSMARSPSSAAILIATLGSARLVFRFLDSWEGSMPSLSVAMNSPLDRSERPRQVLFAVRLLYASLGVGFLKIGIEASALTKIHSADRLVFLTLVIFVIMALFFALIGMGKNWARILFLVSFLVGIPFWPGNMADAFRFSAFSGSLHVVQAGLQLWALILLFQSDSSAWFRRPSAWRAAALADG</sequence>
<protein>
    <recommendedName>
        <fullName evidence="2">SnoaL-like domain-containing protein</fullName>
    </recommendedName>
</protein>
<dbReference type="InterPro" id="IPR037401">
    <property type="entry name" value="SnoaL-like"/>
</dbReference>
<keyword evidence="1" id="KW-0812">Transmembrane</keyword>
<keyword evidence="4" id="KW-1185">Reference proteome</keyword>
<keyword evidence="1" id="KW-0472">Membrane</keyword>
<feature type="transmembrane region" description="Helical" evidence="1">
    <location>
        <begin position="221"/>
        <end position="237"/>
    </location>
</feature>
<evidence type="ECO:0000259" key="2">
    <source>
        <dbReference type="Pfam" id="PF12680"/>
    </source>
</evidence>
<feature type="domain" description="SnoaL-like" evidence="2">
    <location>
        <begin position="9"/>
        <end position="92"/>
    </location>
</feature>
<accession>A0A512MHA0</accession>